<name>A0A560WCV4_9MICO</name>
<dbReference type="GO" id="GO:0016301">
    <property type="term" value="F:kinase activity"/>
    <property type="evidence" value="ECO:0007669"/>
    <property type="project" value="UniProtKB-KW"/>
</dbReference>
<evidence type="ECO:0000259" key="1">
    <source>
        <dbReference type="Pfam" id="PF00485"/>
    </source>
</evidence>
<keyword evidence="3" id="KW-1185">Reference proteome</keyword>
<dbReference type="AlphaFoldDB" id="A0A560WCV4"/>
<dbReference type="GO" id="GO:0005524">
    <property type="term" value="F:ATP binding"/>
    <property type="evidence" value="ECO:0007669"/>
    <property type="project" value="InterPro"/>
</dbReference>
<organism evidence="2 3">
    <name type="scientific">Marihabitans asiaticum</name>
    <dbReference type="NCBI Taxonomy" id="415218"/>
    <lineage>
        <taxon>Bacteria</taxon>
        <taxon>Bacillati</taxon>
        <taxon>Actinomycetota</taxon>
        <taxon>Actinomycetes</taxon>
        <taxon>Micrococcales</taxon>
        <taxon>Intrasporangiaceae</taxon>
        <taxon>Marihabitans</taxon>
    </lineage>
</organism>
<dbReference type="InterPro" id="IPR006083">
    <property type="entry name" value="PRK/URK"/>
</dbReference>
<comment type="caution">
    <text evidence="2">The sequence shown here is derived from an EMBL/GenBank/DDBJ whole genome shotgun (WGS) entry which is preliminary data.</text>
</comment>
<keyword evidence="2" id="KW-0808">Transferase</keyword>
<feature type="domain" description="Phosphoribulokinase/uridine kinase" evidence="1">
    <location>
        <begin position="15"/>
        <end position="162"/>
    </location>
</feature>
<keyword evidence="2" id="KW-0418">Kinase</keyword>
<evidence type="ECO:0000313" key="3">
    <source>
        <dbReference type="Proteomes" id="UP000315628"/>
    </source>
</evidence>
<dbReference type="InterPro" id="IPR027417">
    <property type="entry name" value="P-loop_NTPase"/>
</dbReference>
<dbReference type="EMBL" id="VIUW01000002">
    <property type="protein sequence ID" value="TWD15477.1"/>
    <property type="molecule type" value="Genomic_DNA"/>
</dbReference>
<evidence type="ECO:0000313" key="2">
    <source>
        <dbReference type="EMBL" id="TWD15477.1"/>
    </source>
</evidence>
<sequence length="213" mass="22927">MKGAPGGGPLGPGRVVVLAGPSGSGKSRLADRLSSRFDWPVVRLDDFYRPHDHPDLPRSEALGGIVDWDDPRSWDGEAALTSLAELVATGTARMPVYDLSTSSVVGDRVLSLPPASLVVAEGIFAAEVVPELRDTGLLHSAWCVRHHRVVTFVLRLVRDVAEHRKPWPTLVRRGLVLLREEPAVVARQVAAGARPASPRTVERLLGAASPRGR</sequence>
<dbReference type="SUPFAM" id="SSF52540">
    <property type="entry name" value="P-loop containing nucleoside triphosphate hydrolases"/>
    <property type="match status" value="1"/>
</dbReference>
<reference evidence="2 3" key="1">
    <citation type="submission" date="2019-06" db="EMBL/GenBank/DDBJ databases">
        <title>Sequencing the genomes of 1000 actinobacteria strains.</title>
        <authorList>
            <person name="Klenk H.-P."/>
        </authorList>
    </citation>
    <scope>NUCLEOTIDE SEQUENCE [LARGE SCALE GENOMIC DNA]</scope>
    <source>
        <strain evidence="2 3">DSM 18935</strain>
    </source>
</reference>
<dbReference type="Proteomes" id="UP000315628">
    <property type="component" value="Unassembled WGS sequence"/>
</dbReference>
<dbReference type="PANTHER" id="PTHR10285">
    <property type="entry name" value="URIDINE KINASE"/>
    <property type="match status" value="1"/>
</dbReference>
<gene>
    <name evidence="2" type="ORF">FB557_0987</name>
</gene>
<proteinExistence type="predicted"/>
<dbReference type="Pfam" id="PF00485">
    <property type="entry name" value="PRK"/>
    <property type="match status" value="1"/>
</dbReference>
<accession>A0A560WCV4</accession>
<protein>
    <submittedName>
        <fullName evidence="2">Uridine kinase</fullName>
    </submittedName>
</protein>
<dbReference type="Gene3D" id="3.40.50.300">
    <property type="entry name" value="P-loop containing nucleotide triphosphate hydrolases"/>
    <property type="match status" value="1"/>
</dbReference>